<keyword evidence="3" id="KW-1185">Reference proteome</keyword>
<dbReference type="RefSeq" id="WP_066880137.1">
    <property type="nucleotide sequence ID" value="NZ_LODL01000005.1"/>
</dbReference>
<dbReference type="Proteomes" id="UP000070186">
    <property type="component" value="Unassembled WGS sequence"/>
</dbReference>
<dbReference type="EMBL" id="LODL01000005">
    <property type="protein sequence ID" value="KXB32541.1"/>
    <property type="molecule type" value="Genomic_DNA"/>
</dbReference>
<dbReference type="InterPro" id="IPR010835">
    <property type="entry name" value="DUF1439"/>
</dbReference>
<accession>A0A133XNM3</accession>
<dbReference type="Pfam" id="PF07273">
    <property type="entry name" value="DUF1439"/>
    <property type="match status" value="1"/>
</dbReference>
<protein>
    <recommendedName>
        <fullName evidence="4">DUF1439 domain-containing protein</fullName>
    </recommendedName>
</protein>
<dbReference type="Gene3D" id="3.15.10.40">
    <property type="entry name" value="Uncharacterised protein PF07273, DUF1439"/>
    <property type="match status" value="1"/>
</dbReference>
<reference evidence="2 3" key="1">
    <citation type="submission" date="2015-12" db="EMBL/GenBank/DDBJ databases">
        <title>Nitrous oxide reduction kinetics distinguish bacteria harboring typical versus atypical NosZ.</title>
        <authorList>
            <person name="Yoon S."/>
            <person name="Nissen S."/>
            <person name="Park D."/>
            <person name="Sanford R.A."/>
            <person name="Loeffler F.E."/>
        </authorList>
    </citation>
    <scope>NUCLEOTIDE SEQUENCE [LARGE SCALE GENOMIC DNA]</scope>
    <source>
        <strain evidence="2 3">ATCC BAA-841</strain>
    </source>
</reference>
<evidence type="ECO:0000313" key="2">
    <source>
        <dbReference type="EMBL" id="KXB32541.1"/>
    </source>
</evidence>
<organism evidence="2 3">
    <name type="scientific">Dechloromonas denitrificans</name>
    <dbReference type="NCBI Taxonomy" id="281362"/>
    <lineage>
        <taxon>Bacteria</taxon>
        <taxon>Pseudomonadati</taxon>
        <taxon>Pseudomonadota</taxon>
        <taxon>Betaproteobacteria</taxon>
        <taxon>Rhodocyclales</taxon>
        <taxon>Azonexaceae</taxon>
        <taxon>Dechloromonas</taxon>
    </lineage>
</organism>
<evidence type="ECO:0000313" key="3">
    <source>
        <dbReference type="Proteomes" id="UP000070186"/>
    </source>
</evidence>
<dbReference type="STRING" id="281362.AT959_02350"/>
<evidence type="ECO:0008006" key="4">
    <source>
        <dbReference type="Google" id="ProtNLM"/>
    </source>
</evidence>
<sequence>MKTSRFALLLIAGLALAGSVGAALFDREVVFSETEIQNSLLKNGQQSQNYGGWMTVTLREAPRITLGNPEGKVGIAARLYIALLGGSAVPVEVTGTAGVRYDDQRKAFFLENPVAHSIESQAIPREAAPGAKQAVNALIASYFRSKPVYVLREDGSAEEIAARWLLRSIRIEPGRVVATLSPS</sequence>
<gene>
    <name evidence="2" type="ORF">AT959_02350</name>
</gene>
<comment type="caution">
    <text evidence="2">The sequence shown here is derived from an EMBL/GenBank/DDBJ whole genome shotgun (WGS) entry which is preliminary data.</text>
</comment>
<dbReference type="AlphaFoldDB" id="A0A133XNM3"/>
<evidence type="ECO:0000256" key="1">
    <source>
        <dbReference type="SAM" id="SignalP"/>
    </source>
</evidence>
<keyword evidence="1" id="KW-0732">Signal</keyword>
<proteinExistence type="predicted"/>
<feature type="chain" id="PRO_5007459611" description="DUF1439 domain-containing protein" evidence="1">
    <location>
        <begin position="23"/>
        <end position="183"/>
    </location>
</feature>
<name>A0A133XNM3_9RHOO</name>
<feature type="signal peptide" evidence="1">
    <location>
        <begin position="1"/>
        <end position="22"/>
    </location>
</feature>